<accession>A0ABR0EIJ3</accession>
<feature type="transmembrane region" description="Helical" evidence="7">
    <location>
        <begin position="156"/>
        <end position="183"/>
    </location>
</feature>
<dbReference type="Pfam" id="PF07690">
    <property type="entry name" value="MFS_1"/>
    <property type="match status" value="1"/>
</dbReference>
<feature type="transmembrane region" description="Helical" evidence="7">
    <location>
        <begin position="421"/>
        <end position="447"/>
    </location>
</feature>
<keyword evidence="9" id="KW-1185">Reference proteome</keyword>
<feature type="transmembrane region" description="Helical" evidence="7">
    <location>
        <begin position="328"/>
        <end position="348"/>
    </location>
</feature>
<dbReference type="InterPro" id="IPR011701">
    <property type="entry name" value="MFS"/>
</dbReference>
<dbReference type="SUPFAM" id="SSF103473">
    <property type="entry name" value="MFS general substrate transporter"/>
    <property type="match status" value="1"/>
</dbReference>
<dbReference type="PRINTS" id="PR01035">
    <property type="entry name" value="TCRTETA"/>
</dbReference>
<proteinExistence type="predicted"/>
<keyword evidence="3 7" id="KW-0812">Transmembrane</keyword>
<evidence type="ECO:0000256" key="7">
    <source>
        <dbReference type="SAM" id="Phobius"/>
    </source>
</evidence>
<evidence type="ECO:0000256" key="5">
    <source>
        <dbReference type="ARBA" id="ARBA00023136"/>
    </source>
</evidence>
<evidence type="ECO:0000256" key="1">
    <source>
        <dbReference type="ARBA" id="ARBA00004141"/>
    </source>
</evidence>
<sequence>MGLRRASREENGEAEPLLRREQNEGHSAKDRGTRLRRPAVLWILIPITLLTTALGGANPSKQVLILDLVCRDYRTTHSAVDDEDICRSPAVSSRFSVFSLYIALLSGLLLIFSVPRLCTLSDRRGRRLPLMVAVAGTVASEIIALFAATYPDTFPTILLLLGAVMEGATGSVLVTTSVAGSYIRDCTSAEERNTAFAYLHGCLAVGLTVGPSLAGLAVEKTGTIAVVFYMLVGIHSFVFLFLGLLVPESLPAEKRLERNAESTQEPGSARGFSLKPFSDSPLLRRNILCLAIIDAIVFGVGLGSASIVPYTNLMFGWKSVELGHMMTVSHGTGILANFLLLPLLSYLFRTKSSASPCTVFDVVLIRSMLLVTAIGHMGHAVSPTGTFILLSSAVVWLGSIAAPVVQSSLTKHVSAEKTGALLGVIGQLHACGRILFPVIFNGIYSITVGDAPWLVFVLLSVVLVLGIGVSLWIWTGHPEEQADEERQVDDE</sequence>
<dbReference type="Gene3D" id="1.20.1250.20">
    <property type="entry name" value="MFS general substrate transporter like domains"/>
    <property type="match status" value="1"/>
</dbReference>
<feature type="transmembrane region" description="Helical" evidence="7">
    <location>
        <begin position="39"/>
        <end position="57"/>
    </location>
</feature>
<feature type="transmembrane region" description="Helical" evidence="7">
    <location>
        <begin position="130"/>
        <end position="150"/>
    </location>
</feature>
<comment type="caution">
    <text evidence="8">The sequence shown here is derived from an EMBL/GenBank/DDBJ whole genome shotgun (WGS) entry which is preliminary data.</text>
</comment>
<dbReference type="InterPro" id="IPR001958">
    <property type="entry name" value="Tet-R_TetA/multi-R_MdtG-like"/>
</dbReference>
<keyword evidence="5 7" id="KW-0472">Membrane</keyword>
<dbReference type="PANTHER" id="PTHR23507">
    <property type="entry name" value="ZGC:174356"/>
    <property type="match status" value="1"/>
</dbReference>
<dbReference type="EMBL" id="JAXOVC010000006">
    <property type="protein sequence ID" value="KAK4500903.1"/>
    <property type="molecule type" value="Genomic_DNA"/>
</dbReference>
<keyword evidence="4 7" id="KW-1133">Transmembrane helix</keyword>
<feature type="transmembrane region" description="Helical" evidence="7">
    <location>
        <begin position="224"/>
        <end position="246"/>
    </location>
</feature>
<name>A0ABR0EIJ3_ZASCE</name>
<feature type="region of interest" description="Disordered" evidence="6">
    <location>
        <begin position="1"/>
        <end position="31"/>
    </location>
</feature>
<protein>
    <recommendedName>
        <fullName evidence="10">Major facilitator superfamily (MFS) profile domain-containing protein</fullName>
    </recommendedName>
</protein>
<reference evidence="8 9" key="1">
    <citation type="journal article" date="2023" name="G3 (Bethesda)">
        <title>A chromosome-level genome assembly of Zasmidium syzygii isolated from banana leaves.</title>
        <authorList>
            <person name="van Westerhoven A.C."/>
            <person name="Mehrabi R."/>
            <person name="Talebi R."/>
            <person name="Steentjes M.B.F."/>
            <person name="Corcolon B."/>
            <person name="Chong P.A."/>
            <person name="Kema G.H.J."/>
            <person name="Seidl M.F."/>
        </authorList>
    </citation>
    <scope>NUCLEOTIDE SEQUENCE [LARGE SCALE GENOMIC DNA]</scope>
    <source>
        <strain evidence="8 9">P124</strain>
    </source>
</reference>
<feature type="transmembrane region" description="Helical" evidence="7">
    <location>
        <begin position="387"/>
        <end position="409"/>
    </location>
</feature>
<feature type="transmembrane region" description="Helical" evidence="7">
    <location>
        <begin position="453"/>
        <end position="474"/>
    </location>
</feature>
<evidence type="ECO:0000313" key="8">
    <source>
        <dbReference type="EMBL" id="KAK4500903.1"/>
    </source>
</evidence>
<evidence type="ECO:0008006" key="10">
    <source>
        <dbReference type="Google" id="ProtNLM"/>
    </source>
</evidence>
<feature type="transmembrane region" description="Helical" evidence="7">
    <location>
        <begin position="195"/>
        <end position="218"/>
    </location>
</feature>
<dbReference type="InterPro" id="IPR036259">
    <property type="entry name" value="MFS_trans_sf"/>
</dbReference>
<feature type="transmembrane region" description="Helical" evidence="7">
    <location>
        <begin position="98"/>
        <end position="118"/>
    </location>
</feature>
<evidence type="ECO:0000256" key="4">
    <source>
        <dbReference type="ARBA" id="ARBA00022989"/>
    </source>
</evidence>
<dbReference type="Proteomes" id="UP001305779">
    <property type="component" value="Unassembled WGS sequence"/>
</dbReference>
<evidence type="ECO:0000256" key="6">
    <source>
        <dbReference type="SAM" id="MobiDB-lite"/>
    </source>
</evidence>
<dbReference type="PANTHER" id="PTHR23507:SF40">
    <property type="entry name" value="TETRACYCLINE-EFFLUX TRANSPORTER"/>
    <property type="match status" value="1"/>
</dbReference>
<gene>
    <name evidence="8" type="ORF">PRZ48_009095</name>
</gene>
<comment type="subcellular location">
    <subcellularLocation>
        <location evidence="2">Cell membrane</location>
    </subcellularLocation>
    <subcellularLocation>
        <location evidence="1">Membrane</location>
        <topology evidence="1">Multi-pass membrane protein</topology>
    </subcellularLocation>
</comment>
<feature type="transmembrane region" description="Helical" evidence="7">
    <location>
        <begin position="287"/>
        <end position="308"/>
    </location>
</feature>
<organism evidence="8 9">
    <name type="scientific">Zasmidium cellare</name>
    <name type="common">Wine cellar mold</name>
    <name type="synonym">Racodium cellare</name>
    <dbReference type="NCBI Taxonomy" id="395010"/>
    <lineage>
        <taxon>Eukaryota</taxon>
        <taxon>Fungi</taxon>
        <taxon>Dikarya</taxon>
        <taxon>Ascomycota</taxon>
        <taxon>Pezizomycotina</taxon>
        <taxon>Dothideomycetes</taxon>
        <taxon>Dothideomycetidae</taxon>
        <taxon>Mycosphaerellales</taxon>
        <taxon>Mycosphaerellaceae</taxon>
        <taxon>Zasmidium</taxon>
    </lineage>
</organism>
<evidence type="ECO:0000256" key="3">
    <source>
        <dbReference type="ARBA" id="ARBA00022692"/>
    </source>
</evidence>
<evidence type="ECO:0000256" key="2">
    <source>
        <dbReference type="ARBA" id="ARBA00004236"/>
    </source>
</evidence>
<evidence type="ECO:0000313" key="9">
    <source>
        <dbReference type="Proteomes" id="UP001305779"/>
    </source>
</evidence>